<protein>
    <submittedName>
        <fullName evidence="1">Uncharacterized protein</fullName>
    </submittedName>
</protein>
<sequence>MWPIPRSSGAKACMASWYYWWCGIRKMLGTIGGEASISAEQRSLRNRQLMVGHGEEITVLWDPSHQKESLEVGFDEYATPKRGIGSCSNNQTAEETGACTAYVDQLVESVDLRLR</sequence>
<organism evidence="1 2">
    <name type="scientific">Trichonephila clavata</name>
    <name type="common">Joro spider</name>
    <name type="synonym">Nephila clavata</name>
    <dbReference type="NCBI Taxonomy" id="2740835"/>
    <lineage>
        <taxon>Eukaryota</taxon>
        <taxon>Metazoa</taxon>
        <taxon>Ecdysozoa</taxon>
        <taxon>Arthropoda</taxon>
        <taxon>Chelicerata</taxon>
        <taxon>Arachnida</taxon>
        <taxon>Araneae</taxon>
        <taxon>Araneomorphae</taxon>
        <taxon>Entelegynae</taxon>
        <taxon>Araneoidea</taxon>
        <taxon>Nephilidae</taxon>
        <taxon>Trichonephila</taxon>
    </lineage>
</organism>
<evidence type="ECO:0000313" key="2">
    <source>
        <dbReference type="Proteomes" id="UP000887116"/>
    </source>
</evidence>
<proteinExistence type="predicted"/>
<keyword evidence="2" id="KW-1185">Reference proteome</keyword>
<gene>
    <name evidence="1" type="ORF">TNCT_409411</name>
</gene>
<name>A0A8X6KL56_TRICU</name>
<dbReference type="AlphaFoldDB" id="A0A8X6KL56"/>
<evidence type="ECO:0000313" key="1">
    <source>
        <dbReference type="EMBL" id="GFQ76561.1"/>
    </source>
</evidence>
<accession>A0A8X6KL56</accession>
<dbReference type="EMBL" id="BMAO01031624">
    <property type="protein sequence ID" value="GFQ76561.1"/>
    <property type="molecule type" value="Genomic_DNA"/>
</dbReference>
<reference evidence="1" key="1">
    <citation type="submission" date="2020-07" db="EMBL/GenBank/DDBJ databases">
        <title>Multicomponent nature underlies the extraordinary mechanical properties of spider dragline silk.</title>
        <authorList>
            <person name="Kono N."/>
            <person name="Nakamura H."/>
            <person name="Mori M."/>
            <person name="Yoshida Y."/>
            <person name="Ohtoshi R."/>
            <person name="Malay A.D."/>
            <person name="Moran D.A.P."/>
            <person name="Tomita M."/>
            <person name="Numata K."/>
            <person name="Arakawa K."/>
        </authorList>
    </citation>
    <scope>NUCLEOTIDE SEQUENCE</scope>
</reference>
<dbReference type="Proteomes" id="UP000887116">
    <property type="component" value="Unassembled WGS sequence"/>
</dbReference>
<comment type="caution">
    <text evidence="1">The sequence shown here is derived from an EMBL/GenBank/DDBJ whole genome shotgun (WGS) entry which is preliminary data.</text>
</comment>